<dbReference type="InterPro" id="IPR021800">
    <property type="entry name" value="DUF3369"/>
</dbReference>
<dbReference type="Proteomes" id="UP000537141">
    <property type="component" value="Unassembled WGS sequence"/>
</dbReference>
<dbReference type="InterPro" id="IPR001789">
    <property type="entry name" value="Sig_transdc_resp-reg_receiver"/>
</dbReference>
<evidence type="ECO:0000259" key="2">
    <source>
        <dbReference type="PROSITE" id="PS50110"/>
    </source>
</evidence>
<dbReference type="RefSeq" id="WP_184422308.1">
    <property type="nucleotide sequence ID" value="NZ_AP027362.1"/>
</dbReference>
<dbReference type="GO" id="GO:0000160">
    <property type="term" value="P:phosphorelay signal transduction system"/>
    <property type="evidence" value="ECO:0007669"/>
    <property type="project" value="InterPro"/>
</dbReference>
<dbReference type="Pfam" id="PF00072">
    <property type="entry name" value="Response_reg"/>
    <property type="match status" value="1"/>
</dbReference>
<name>A0A7X0TSG6_9GAMM</name>
<accession>A0A7X0TSG6</accession>
<sequence length="316" mass="36246">MDWLAEDTTTTIDYGLPPWKVVIVDDDDEVHKITTISLNDFEFEHKKLEFVHLYSGKEAEQYFSQHNDIALVLLDVVMESDHAGLEVVKYIRETLGNYYTRIVLRTGQPGTAPANEVIKNYDIDGYNEKTKVTINTLHHAIYTALRSYRDLTRIQNYQRGLERLISAINDMTQIDSVMELSNAVLQQVKTVLDAENAHFLIKDSAAFTMMKAKDNHWNFSINETQATFVDESTMLQSSQPIVEYAQQCFLEKKHIVAPPYYCFYYHSKRGTDSAFVFKCGSELSSLSHKLIKLFSINIVLTVENLLIEKAQQSLGH</sequence>
<evidence type="ECO:0000313" key="3">
    <source>
        <dbReference type="EMBL" id="MBB6542070.1"/>
    </source>
</evidence>
<comment type="caution">
    <text evidence="3">The sequence shown here is derived from an EMBL/GenBank/DDBJ whole genome shotgun (WGS) entry which is preliminary data.</text>
</comment>
<dbReference type="Gene3D" id="3.40.50.2300">
    <property type="match status" value="1"/>
</dbReference>
<evidence type="ECO:0000256" key="1">
    <source>
        <dbReference type="PROSITE-ProRule" id="PRU00169"/>
    </source>
</evidence>
<protein>
    <submittedName>
        <fullName evidence="3">CheY-like chemotaxis protein</fullName>
    </submittedName>
</protein>
<dbReference type="PROSITE" id="PS50110">
    <property type="entry name" value="RESPONSE_REGULATORY"/>
    <property type="match status" value="1"/>
</dbReference>
<keyword evidence="4" id="KW-1185">Reference proteome</keyword>
<dbReference type="SUPFAM" id="SSF52172">
    <property type="entry name" value="CheY-like"/>
    <property type="match status" value="1"/>
</dbReference>
<keyword evidence="1" id="KW-0597">Phosphoprotein</keyword>
<feature type="domain" description="Response regulatory" evidence="2">
    <location>
        <begin position="20"/>
        <end position="144"/>
    </location>
</feature>
<reference evidence="3 4" key="1">
    <citation type="submission" date="2020-08" db="EMBL/GenBank/DDBJ databases">
        <title>Genomic Encyclopedia of Type Strains, Phase IV (KMG-IV): sequencing the most valuable type-strain genomes for metagenomic binning, comparative biology and taxonomic classification.</title>
        <authorList>
            <person name="Goeker M."/>
        </authorList>
    </citation>
    <scope>NUCLEOTIDE SEQUENCE [LARGE SCALE GENOMIC DNA]</scope>
    <source>
        <strain evidence="3 4">DSM 26287</strain>
    </source>
</reference>
<gene>
    <name evidence="3" type="ORF">HNQ55_000545</name>
</gene>
<dbReference type="Pfam" id="PF11849">
    <property type="entry name" value="DUF3369"/>
    <property type="match status" value="1"/>
</dbReference>
<organism evidence="3 4">
    <name type="scientific">Thalassotalea piscium</name>
    <dbReference type="NCBI Taxonomy" id="1230533"/>
    <lineage>
        <taxon>Bacteria</taxon>
        <taxon>Pseudomonadati</taxon>
        <taxon>Pseudomonadota</taxon>
        <taxon>Gammaproteobacteria</taxon>
        <taxon>Alteromonadales</taxon>
        <taxon>Colwelliaceae</taxon>
        <taxon>Thalassotalea</taxon>
    </lineage>
</organism>
<proteinExistence type="predicted"/>
<dbReference type="EMBL" id="JACHHU010000002">
    <property type="protein sequence ID" value="MBB6542070.1"/>
    <property type="molecule type" value="Genomic_DNA"/>
</dbReference>
<dbReference type="AlphaFoldDB" id="A0A7X0TSG6"/>
<evidence type="ECO:0000313" key="4">
    <source>
        <dbReference type="Proteomes" id="UP000537141"/>
    </source>
</evidence>
<feature type="modified residue" description="4-aspartylphosphate" evidence="1">
    <location>
        <position position="75"/>
    </location>
</feature>
<dbReference type="InterPro" id="IPR011006">
    <property type="entry name" value="CheY-like_superfamily"/>
</dbReference>